<keyword evidence="1" id="KW-0812">Transmembrane</keyword>
<gene>
    <name evidence="2" type="ORF">BJY20_001575</name>
</gene>
<keyword evidence="3" id="KW-1185">Reference proteome</keyword>
<keyword evidence="1" id="KW-1133">Transmembrane helix</keyword>
<keyword evidence="1" id="KW-0472">Membrane</keyword>
<organism evidence="2 3">
    <name type="scientific">Janibacter cremeus</name>
    <dbReference type="NCBI Taxonomy" id="1285192"/>
    <lineage>
        <taxon>Bacteria</taxon>
        <taxon>Bacillati</taxon>
        <taxon>Actinomycetota</taxon>
        <taxon>Actinomycetes</taxon>
        <taxon>Micrococcales</taxon>
        <taxon>Intrasporangiaceae</taxon>
        <taxon>Janibacter</taxon>
    </lineage>
</organism>
<reference evidence="2 3" key="1">
    <citation type="submission" date="2020-07" db="EMBL/GenBank/DDBJ databases">
        <title>Sequencing the genomes of 1000 actinobacteria strains.</title>
        <authorList>
            <person name="Klenk H.-P."/>
        </authorList>
    </citation>
    <scope>NUCLEOTIDE SEQUENCE [LARGE SCALE GENOMIC DNA]</scope>
    <source>
        <strain evidence="2 3">DSM 26154</strain>
    </source>
</reference>
<dbReference type="Proteomes" id="UP000554054">
    <property type="component" value="Unassembled WGS sequence"/>
</dbReference>
<proteinExistence type="predicted"/>
<dbReference type="EMBL" id="JACCAE010000001">
    <property type="protein sequence ID" value="NYF98183.1"/>
    <property type="molecule type" value="Genomic_DNA"/>
</dbReference>
<evidence type="ECO:0000313" key="3">
    <source>
        <dbReference type="Proteomes" id="UP000554054"/>
    </source>
</evidence>
<feature type="transmembrane region" description="Helical" evidence="1">
    <location>
        <begin position="135"/>
        <end position="161"/>
    </location>
</feature>
<feature type="transmembrane region" description="Helical" evidence="1">
    <location>
        <begin position="18"/>
        <end position="41"/>
    </location>
</feature>
<sequence>MTSSLPSLSNASGRPTTLIVGLVLAVLALLLCVGGAGFLFLEVQDVTDEPVHEGSHTIQLEAGESTAVWSSHAQATCSVAGPDGPVSDSGTASQTVTFGGQELQRIFAIDAGSAGSYAISCSAPFIVADSLNMGAFVPVALGSGLCCFSVFVIIVGLVLWLSKRKGGTAAPIRE</sequence>
<name>A0A852VU33_9MICO</name>
<dbReference type="RefSeq" id="WP_185991025.1">
    <property type="nucleotide sequence ID" value="NZ_JACCAE010000001.1"/>
</dbReference>
<protein>
    <submittedName>
        <fullName evidence="2">Uncharacterized protein</fullName>
    </submittedName>
</protein>
<comment type="caution">
    <text evidence="2">The sequence shown here is derived from an EMBL/GenBank/DDBJ whole genome shotgun (WGS) entry which is preliminary data.</text>
</comment>
<evidence type="ECO:0000256" key="1">
    <source>
        <dbReference type="SAM" id="Phobius"/>
    </source>
</evidence>
<dbReference type="AlphaFoldDB" id="A0A852VU33"/>
<accession>A0A852VU33</accession>
<evidence type="ECO:0000313" key="2">
    <source>
        <dbReference type="EMBL" id="NYF98183.1"/>
    </source>
</evidence>